<evidence type="ECO:0000259" key="2">
    <source>
        <dbReference type="SMART" id="SM00198"/>
    </source>
</evidence>
<dbReference type="PRINTS" id="PR00837">
    <property type="entry name" value="V5TPXLIKE"/>
</dbReference>
<reference evidence="3" key="1">
    <citation type="submission" date="2015-05" db="UniProtKB">
        <authorList>
            <consortium name="EnsemblMetazoa"/>
        </authorList>
    </citation>
    <scope>IDENTIFICATION</scope>
</reference>
<dbReference type="HOGENOM" id="CLU_666187_0_0_1"/>
<dbReference type="FunCoup" id="T1H7N3">
    <property type="interactions" value="65"/>
</dbReference>
<evidence type="ECO:0000313" key="3">
    <source>
        <dbReference type="EnsemblMetazoa" id="RPRC000010-PA"/>
    </source>
</evidence>
<dbReference type="CDD" id="cd05380">
    <property type="entry name" value="CAP_euk"/>
    <property type="match status" value="1"/>
</dbReference>
<sequence>MEEDCLGEREVGKGDRGRQGPWRIIKPEERVRTWRRIALRPGPGPACEEFIRSGLSDNDKKLVLDVHNELRNYVASGKVLRFPATGANMKQLEWDDELELIAKRQADQCIPVKERVCSDSIRFRVGQNIGMAQNIDQQNLRSIEDHVRVWFRSNKHCVVKPIPSNDPNLPKYIKPTFCNDYETTYDFTQLTWGNSYKLGCSYSEFKSTNVIEKVKYATNILICNYAPTGNVRGENPFVVGEPCSACSNGTICSEKYPSLCTGVPLYSSAKFAKSASDFLTKSSLAIPGVLDILKSVKSDSWQSSIKLFDSLVVNVLLYEVVQKLPGPGPACEQLIQSGLIDADKKMVLDVHNELRNYVASGKLKQYPAKSANMRELVQELHRTTGGSVMHVLLLIAWIFTTDLHEISALDIPI</sequence>
<name>T1H7N3_RHOPR</name>
<dbReference type="InParanoid" id="T1H7N3"/>
<dbReference type="EnsemblMetazoa" id="RPRC000010-RA">
    <property type="protein sequence ID" value="RPRC000010-PA"/>
    <property type="gene ID" value="RPRC000010"/>
</dbReference>
<dbReference type="InterPro" id="IPR001283">
    <property type="entry name" value="CRISP-related"/>
</dbReference>
<evidence type="ECO:0000313" key="4">
    <source>
        <dbReference type="Proteomes" id="UP000015103"/>
    </source>
</evidence>
<dbReference type="SUPFAM" id="SSF55797">
    <property type="entry name" value="PR-1-like"/>
    <property type="match status" value="2"/>
</dbReference>
<feature type="domain" description="SCP" evidence="2">
    <location>
        <begin position="58"/>
        <end position="233"/>
    </location>
</feature>
<dbReference type="EMBL" id="ACPB03000651">
    <property type="status" value="NOT_ANNOTATED_CDS"/>
    <property type="molecule type" value="Genomic_DNA"/>
</dbReference>
<dbReference type="Proteomes" id="UP000015103">
    <property type="component" value="Unassembled WGS sequence"/>
</dbReference>
<dbReference type="EMBL" id="ACPB03000656">
    <property type="status" value="NOT_ANNOTATED_CDS"/>
    <property type="molecule type" value="Genomic_DNA"/>
</dbReference>
<keyword evidence="4" id="KW-1185">Reference proteome</keyword>
<dbReference type="EMBL" id="ACPB03000654">
    <property type="status" value="NOT_ANNOTATED_CDS"/>
    <property type="molecule type" value="Genomic_DNA"/>
</dbReference>
<proteinExistence type="predicted"/>
<dbReference type="EMBL" id="ACPB03000655">
    <property type="status" value="NOT_ANNOTATED_CDS"/>
    <property type="molecule type" value="Genomic_DNA"/>
</dbReference>
<dbReference type="GO" id="GO:0005576">
    <property type="term" value="C:extracellular region"/>
    <property type="evidence" value="ECO:0007669"/>
    <property type="project" value="UniProtKB-SubCell"/>
</dbReference>
<dbReference type="InterPro" id="IPR014044">
    <property type="entry name" value="CAP_dom"/>
</dbReference>
<protein>
    <submittedName>
        <fullName evidence="3">SCP domain-containing protein</fullName>
    </submittedName>
</protein>
<dbReference type="EMBL" id="ACPB03000653">
    <property type="status" value="NOT_ANNOTATED_CDS"/>
    <property type="molecule type" value="Genomic_DNA"/>
</dbReference>
<accession>T1H7N3</accession>
<dbReference type="InterPro" id="IPR035940">
    <property type="entry name" value="CAP_sf"/>
</dbReference>
<dbReference type="SMART" id="SM00198">
    <property type="entry name" value="SCP"/>
    <property type="match status" value="1"/>
</dbReference>
<dbReference type="EMBL" id="ACPB03000650">
    <property type="status" value="NOT_ANNOTATED_CDS"/>
    <property type="molecule type" value="Genomic_DNA"/>
</dbReference>
<dbReference type="STRING" id="13249.T1H7N3"/>
<dbReference type="PROSITE" id="PS01010">
    <property type="entry name" value="CRISP_2"/>
    <property type="match status" value="1"/>
</dbReference>
<evidence type="ECO:0000256" key="1">
    <source>
        <dbReference type="SAM" id="MobiDB-lite"/>
    </source>
</evidence>
<dbReference type="eggNOG" id="KOG3017">
    <property type="taxonomic scope" value="Eukaryota"/>
</dbReference>
<feature type="compositionally biased region" description="Basic and acidic residues" evidence="1">
    <location>
        <begin position="1"/>
        <end position="18"/>
    </location>
</feature>
<dbReference type="VEuPathDB" id="VectorBase:RPRC000010"/>
<feature type="region of interest" description="Disordered" evidence="1">
    <location>
        <begin position="1"/>
        <end position="21"/>
    </location>
</feature>
<dbReference type="Pfam" id="PF00188">
    <property type="entry name" value="CAP"/>
    <property type="match status" value="1"/>
</dbReference>
<dbReference type="PANTHER" id="PTHR10334">
    <property type="entry name" value="CYSTEINE-RICH SECRETORY PROTEIN-RELATED"/>
    <property type="match status" value="1"/>
</dbReference>
<organism evidence="3 4">
    <name type="scientific">Rhodnius prolixus</name>
    <name type="common">Triatomid bug</name>
    <dbReference type="NCBI Taxonomy" id="13249"/>
    <lineage>
        <taxon>Eukaryota</taxon>
        <taxon>Metazoa</taxon>
        <taxon>Ecdysozoa</taxon>
        <taxon>Arthropoda</taxon>
        <taxon>Hexapoda</taxon>
        <taxon>Insecta</taxon>
        <taxon>Pterygota</taxon>
        <taxon>Neoptera</taxon>
        <taxon>Paraneoptera</taxon>
        <taxon>Hemiptera</taxon>
        <taxon>Heteroptera</taxon>
        <taxon>Panheteroptera</taxon>
        <taxon>Cimicomorpha</taxon>
        <taxon>Reduviidae</taxon>
        <taxon>Triatominae</taxon>
        <taxon>Rhodnius</taxon>
    </lineage>
</organism>
<dbReference type="Gene3D" id="3.40.33.10">
    <property type="entry name" value="CAP"/>
    <property type="match status" value="2"/>
</dbReference>
<dbReference type="EMBL" id="ACPB03000652">
    <property type="status" value="NOT_ANNOTATED_CDS"/>
    <property type="molecule type" value="Genomic_DNA"/>
</dbReference>
<dbReference type="InterPro" id="IPR018244">
    <property type="entry name" value="Allrgn_V5/Tpx1_CS"/>
</dbReference>
<dbReference type="AlphaFoldDB" id="T1H7N3"/>